<organism evidence="1 2">
    <name type="scientific">Nonomuraea dietziae</name>
    <dbReference type="NCBI Taxonomy" id="65515"/>
    <lineage>
        <taxon>Bacteria</taxon>
        <taxon>Bacillati</taxon>
        <taxon>Actinomycetota</taxon>
        <taxon>Actinomycetes</taxon>
        <taxon>Streptosporangiales</taxon>
        <taxon>Streptosporangiaceae</taxon>
        <taxon>Nonomuraea</taxon>
    </lineage>
</organism>
<dbReference type="Proteomes" id="UP000579945">
    <property type="component" value="Unassembled WGS sequence"/>
</dbReference>
<dbReference type="GeneID" id="95390352"/>
<name>A0A7W5V6C0_9ACTN</name>
<protein>
    <recommendedName>
        <fullName evidence="3">DUF2867 domain-containing protein</fullName>
    </recommendedName>
</protein>
<reference evidence="1 2" key="1">
    <citation type="submission" date="2020-08" db="EMBL/GenBank/DDBJ databases">
        <title>Sequencing the genomes of 1000 actinobacteria strains.</title>
        <authorList>
            <person name="Klenk H.-P."/>
        </authorList>
    </citation>
    <scope>NUCLEOTIDE SEQUENCE [LARGE SCALE GENOMIC DNA]</scope>
    <source>
        <strain evidence="1 2">DSM 44320</strain>
    </source>
</reference>
<dbReference type="AlphaFoldDB" id="A0A7W5V6C0"/>
<keyword evidence="2" id="KW-1185">Reference proteome</keyword>
<evidence type="ECO:0008006" key="3">
    <source>
        <dbReference type="Google" id="ProtNLM"/>
    </source>
</evidence>
<gene>
    <name evidence="1" type="ORF">FHR33_003950</name>
</gene>
<evidence type="ECO:0000313" key="2">
    <source>
        <dbReference type="Proteomes" id="UP000579945"/>
    </source>
</evidence>
<dbReference type="RefSeq" id="WP_221241161.1">
    <property type="nucleotide sequence ID" value="NZ_BAAAXX010000150.1"/>
</dbReference>
<sequence>MVRSESASTLTVFRQHDVPEEVLALSPLADPDYVDLFTIATGDAAPGSPEQWARAAFEDVAGLKGQFIWRVLLGLRLARRTSPTCVAGWKIAERGDRWLRLEARSWMLTGHLVIIVGDEEMSLGTFLRYDRPMARRVWTPLSAVHRHEAPGLLREAYEVQQAGAR</sequence>
<comment type="caution">
    <text evidence="1">The sequence shown here is derived from an EMBL/GenBank/DDBJ whole genome shotgun (WGS) entry which is preliminary data.</text>
</comment>
<dbReference type="EMBL" id="JACIBV010000001">
    <property type="protein sequence ID" value="MBB3728090.1"/>
    <property type="molecule type" value="Genomic_DNA"/>
</dbReference>
<accession>A0A7W5V6C0</accession>
<evidence type="ECO:0000313" key="1">
    <source>
        <dbReference type="EMBL" id="MBB3728090.1"/>
    </source>
</evidence>
<proteinExistence type="predicted"/>